<protein>
    <recommendedName>
        <fullName evidence="1">ESAT-6-like protein</fullName>
    </recommendedName>
</protein>
<dbReference type="Proteomes" id="UP001348098">
    <property type="component" value="Unassembled WGS sequence"/>
</dbReference>
<keyword evidence="3" id="KW-1185">Reference proteome</keyword>
<dbReference type="Pfam" id="PF06013">
    <property type="entry name" value="WXG100"/>
    <property type="match status" value="1"/>
</dbReference>
<dbReference type="SUPFAM" id="SSF140453">
    <property type="entry name" value="EsxAB dimer-like"/>
    <property type="match status" value="1"/>
</dbReference>
<dbReference type="Gene3D" id="1.10.287.1060">
    <property type="entry name" value="ESAT-6-like"/>
    <property type="match status" value="1"/>
</dbReference>
<dbReference type="RefSeq" id="WP_195082094.1">
    <property type="nucleotide sequence ID" value="NZ_JAYESH010000009.1"/>
</dbReference>
<evidence type="ECO:0000313" key="3">
    <source>
        <dbReference type="Proteomes" id="UP001348098"/>
    </source>
</evidence>
<evidence type="ECO:0000256" key="1">
    <source>
        <dbReference type="RuleBase" id="RU362001"/>
    </source>
</evidence>
<comment type="caution">
    <text evidence="2">The sequence shown here is derived from an EMBL/GenBank/DDBJ whole genome shotgun (WGS) entry which is preliminary data.</text>
</comment>
<sequence>MSSDEFQVDLDHLDEVVIRLSALASVIAEHLDTIDDKVAALAGTGWEGIAAQAYSDAHREWSGGAREFAEGVRDISEAARKAHTGYTSAIEENLKMLRGA</sequence>
<comment type="similarity">
    <text evidence="1">Belongs to the WXG100 family.</text>
</comment>
<evidence type="ECO:0000313" key="2">
    <source>
        <dbReference type="EMBL" id="MEB3513798.1"/>
    </source>
</evidence>
<accession>A0ABU6B213</accession>
<organism evidence="2 3">
    <name type="scientific">Nocardia implantans</name>
    <dbReference type="NCBI Taxonomy" id="3108168"/>
    <lineage>
        <taxon>Bacteria</taxon>
        <taxon>Bacillati</taxon>
        <taxon>Actinomycetota</taxon>
        <taxon>Actinomycetes</taxon>
        <taxon>Mycobacteriales</taxon>
        <taxon>Nocardiaceae</taxon>
        <taxon>Nocardia</taxon>
    </lineage>
</organism>
<dbReference type="InterPro" id="IPR036689">
    <property type="entry name" value="ESAT-6-like_sf"/>
</dbReference>
<reference evidence="2 3" key="1">
    <citation type="submission" date="2023-12" db="EMBL/GenBank/DDBJ databases">
        <title>novel species in genus Nocarida.</title>
        <authorList>
            <person name="Li Z."/>
        </authorList>
    </citation>
    <scope>NUCLEOTIDE SEQUENCE [LARGE SCALE GENOMIC DNA]</scope>
    <source>
        <strain evidence="2 3">CDC186</strain>
    </source>
</reference>
<dbReference type="InterPro" id="IPR010310">
    <property type="entry name" value="T7SS_ESAT-6-like"/>
</dbReference>
<dbReference type="NCBIfam" id="TIGR03930">
    <property type="entry name" value="WXG100_ESAT6"/>
    <property type="match status" value="1"/>
</dbReference>
<gene>
    <name evidence="2" type="ORF">U3653_27545</name>
</gene>
<name>A0ABU6B213_9NOCA</name>
<proteinExistence type="inferred from homology"/>
<dbReference type="EMBL" id="JAYKYQ010000013">
    <property type="protein sequence ID" value="MEB3513798.1"/>
    <property type="molecule type" value="Genomic_DNA"/>
</dbReference>